<gene>
    <name evidence="1" type="ORF">HGM15179_018877</name>
</gene>
<dbReference type="OrthoDB" id="8939918at2759"/>
<evidence type="ECO:0000313" key="1">
    <source>
        <dbReference type="EMBL" id="TRZ08230.1"/>
    </source>
</evidence>
<evidence type="ECO:0000313" key="2">
    <source>
        <dbReference type="Proteomes" id="UP000796761"/>
    </source>
</evidence>
<dbReference type="Proteomes" id="UP000796761">
    <property type="component" value="Unassembled WGS sequence"/>
</dbReference>
<comment type="caution">
    <text evidence="1">The sequence shown here is derived from an EMBL/GenBank/DDBJ whole genome shotgun (WGS) entry which is preliminary data.</text>
</comment>
<keyword evidence="2" id="KW-1185">Reference proteome</keyword>
<organism evidence="1 2">
    <name type="scientific">Zosterops borbonicus</name>
    <dbReference type="NCBI Taxonomy" id="364589"/>
    <lineage>
        <taxon>Eukaryota</taxon>
        <taxon>Metazoa</taxon>
        <taxon>Chordata</taxon>
        <taxon>Craniata</taxon>
        <taxon>Vertebrata</taxon>
        <taxon>Euteleostomi</taxon>
        <taxon>Archelosauria</taxon>
        <taxon>Archosauria</taxon>
        <taxon>Dinosauria</taxon>
        <taxon>Saurischia</taxon>
        <taxon>Theropoda</taxon>
        <taxon>Coelurosauria</taxon>
        <taxon>Aves</taxon>
        <taxon>Neognathae</taxon>
        <taxon>Neoaves</taxon>
        <taxon>Telluraves</taxon>
        <taxon>Australaves</taxon>
        <taxon>Passeriformes</taxon>
        <taxon>Sylvioidea</taxon>
        <taxon>Zosteropidae</taxon>
        <taxon>Zosterops</taxon>
    </lineage>
</organism>
<sequence length="137" mass="15686">MKCDDSKYKVLPPGLDNPCKEYSLKEHLTERSPVQKDLVVLMDEMLKMNWQCALTIWKDNHILGCIKRSVATNMRMVILSLSGKVPTWSPAHSSGAPNIQHDMDLLERVQMKPMKMISGLKHFSYGNRLRGLELFSL</sequence>
<protein>
    <submittedName>
        <fullName evidence="1">Uncharacterized protein</fullName>
    </submittedName>
</protein>
<proteinExistence type="predicted"/>
<reference evidence="1" key="1">
    <citation type="submission" date="2019-04" db="EMBL/GenBank/DDBJ databases">
        <title>Genome assembly of Zosterops borbonicus 15179.</title>
        <authorList>
            <person name="Leroy T."/>
            <person name="Anselmetti Y."/>
            <person name="Tilak M.-K."/>
            <person name="Nabholz B."/>
        </authorList>
    </citation>
    <scope>NUCLEOTIDE SEQUENCE</scope>
    <source>
        <strain evidence="1">HGM_15179</strain>
        <tissue evidence="1">Muscle</tissue>
    </source>
</reference>
<name>A0A8K1FYD5_9PASS</name>
<dbReference type="AlphaFoldDB" id="A0A8K1FYD5"/>
<dbReference type="EMBL" id="SWJQ01001426">
    <property type="protein sequence ID" value="TRZ08230.1"/>
    <property type="molecule type" value="Genomic_DNA"/>
</dbReference>
<accession>A0A8K1FYD5</accession>